<name>A0AAD8NKY0_TARER</name>
<sequence length="241" mass="27719">MDYINAVSDMIQREDFNTISQIAIVNNDDVLDDEIRDEDNVLGEDGIGDEMNVGDVLGKDVNEDETETETEAYGNAQVPSTYTNLEETNLMIDENWMVPNSESKFDFTRELGKDSFNDKDTFIRAVKLYHIKEHKHFEVVESRPSTWCLRCKLHEQGCKWQLRASKRKRSGSFEITKHVGPHTCLHSKITQDHPNLDASLISQEIQHLIKEQPSISITALRAEVIDKFGYTRQLHLTLDCF</sequence>
<dbReference type="Pfam" id="PF03108">
    <property type="entry name" value="DBD_Tnp_Mut"/>
    <property type="match status" value="1"/>
</dbReference>
<dbReference type="AlphaFoldDB" id="A0AAD8NKY0"/>
<dbReference type="EMBL" id="JAUHHV010000007">
    <property type="protein sequence ID" value="KAK1419790.1"/>
    <property type="molecule type" value="Genomic_DNA"/>
</dbReference>
<comment type="caution">
    <text evidence="2">The sequence shown here is derived from an EMBL/GenBank/DDBJ whole genome shotgun (WGS) entry which is preliminary data.</text>
</comment>
<organism evidence="2 3">
    <name type="scientific">Tagetes erecta</name>
    <name type="common">African marigold</name>
    <dbReference type="NCBI Taxonomy" id="13708"/>
    <lineage>
        <taxon>Eukaryota</taxon>
        <taxon>Viridiplantae</taxon>
        <taxon>Streptophyta</taxon>
        <taxon>Embryophyta</taxon>
        <taxon>Tracheophyta</taxon>
        <taxon>Spermatophyta</taxon>
        <taxon>Magnoliopsida</taxon>
        <taxon>eudicotyledons</taxon>
        <taxon>Gunneridae</taxon>
        <taxon>Pentapetalae</taxon>
        <taxon>asterids</taxon>
        <taxon>campanulids</taxon>
        <taxon>Asterales</taxon>
        <taxon>Asteraceae</taxon>
        <taxon>Asteroideae</taxon>
        <taxon>Heliantheae alliance</taxon>
        <taxon>Tageteae</taxon>
        <taxon>Tagetes</taxon>
    </lineage>
</organism>
<evidence type="ECO:0000313" key="3">
    <source>
        <dbReference type="Proteomes" id="UP001229421"/>
    </source>
</evidence>
<protein>
    <recommendedName>
        <fullName evidence="1">Transposase MuDR plant domain-containing protein</fullName>
    </recommendedName>
</protein>
<dbReference type="PANTHER" id="PTHR31973:SF195">
    <property type="entry name" value="MUDR FAMILY TRANSPOSASE"/>
    <property type="match status" value="1"/>
</dbReference>
<evidence type="ECO:0000313" key="2">
    <source>
        <dbReference type="EMBL" id="KAK1419790.1"/>
    </source>
</evidence>
<keyword evidence="3" id="KW-1185">Reference proteome</keyword>
<dbReference type="PANTHER" id="PTHR31973">
    <property type="entry name" value="POLYPROTEIN, PUTATIVE-RELATED"/>
    <property type="match status" value="1"/>
</dbReference>
<accession>A0AAD8NKY0</accession>
<feature type="domain" description="Transposase MuDR plant" evidence="1">
    <location>
        <begin position="115"/>
        <end position="175"/>
    </location>
</feature>
<proteinExistence type="predicted"/>
<gene>
    <name evidence="2" type="ORF">QVD17_29127</name>
</gene>
<dbReference type="InterPro" id="IPR004332">
    <property type="entry name" value="Transposase_MuDR"/>
</dbReference>
<evidence type="ECO:0000259" key="1">
    <source>
        <dbReference type="Pfam" id="PF03108"/>
    </source>
</evidence>
<dbReference type="Proteomes" id="UP001229421">
    <property type="component" value="Unassembled WGS sequence"/>
</dbReference>
<reference evidence="2" key="1">
    <citation type="journal article" date="2023" name="bioRxiv">
        <title>Improved chromosome-level genome assembly for marigold (Tagetes erecta).</title>
        <authorList>
            <person name="Jiang F."/>
            <person name="Yuan L."/>
            <person name="Wang S."/>
            <person name="Wang H."/>
            <person name="Xu D."/>
            <person name="Wang A."/>
            <person name="Fan W."/>
        </authorList>
    </citation>
    <scope>NUCLEOTIDE SEQUENCE</scope>
    <source>
        <strain evidence="2">WSJ</strain>
        <tissue evidence="2">Leaf</tissue>
    </source>
</reference>